<dbReference type="InterPro" id="IPR001608">
    <property type="entry name" value="Ala_racemase_N"/>
</dbReference>
<accession>A0A6J4DZG6</accession>
<dbReference type="GO" id="GO:0036088">
    <property type="term" value="P:D-serine catabolic process"/>
    <property type="evidence" value="ECO:0007669"/>
    <property type="project" value="TreeGrafter"/>
</dbReference>
<organism evidence="2 4">
    <name type="scientific">Pseudomonas tohonis</name>
    <dbReference type="NCBI Taxonomy" id="2725477"/>
    <lineage>
        <taxon>Bacteria</taxon>
        <taxon>Pseudomonadati</taxon>
        <taxon>Pseudomonadota</taxon>
        <taxon>Gammaproteobacteria</taxon>
        <taxon>Pseudomonadales</taxon>
        <taxon>Pseudomonadaceae</taxon>
        <taxon>Pseudomonas</taxon>
    </lineage>
</organism>
<evidence type="ECO:0000313" key="3">
    <source>
        <dbReference type="EMBL" id="GJN56305.1"/>
    </source>
</evidence>
<dbReference type="RefSeq" id="WP_173179839.1">
    <property type="nucleotide sequence ID" value="NZ_AP023189.1"/>
</dbReference>
<evidence type="ECO:0000259" key="1">
    <source>
        <dbReference type="Pfam" id="PF01168"/>
    </source>
</evidence>
<evidence type="ECO:0000313" key="4">
    <source>
        <dbReference type="Proteomes" id="UP000509383"/>
    </source>
</evidence>
<dbReference type="EMBL" id="AP023189">
    <property type="protein sequence ID" value="BCG22588.1"/>
    <property type="molecule type" value="Genomic_DNA"/>
</dbReference>
<dbReference type="PANTHER" id="PTHR28004">
    <property type="entry name" value="ZGC:162816-RELATED"/>
    <property type="match status" value="1"/>
</dbReference>
<dbReference type="PANTHER" id="PTHR28004:SF2">
    <property type="entry name" value="D-SERINE DEHYDRATASE"/>
    <property type="match status" value="1"/>
</dbReference>
<gene>
    <name evidence="2" type="ORF">TUM18999_07790</name>
    <name evidence="3" type="ORF">TUM20286_60570</name>
</gene>
<dbReference type="Gene3D" id="3.20.20.10">
    <property type="entry name" value="Alanine racemase"/>
    <property type="match status" value="1"/>
</dbReference>
<dbReference type="Pfam" id="PF01168">
    <property type="entry name" value="Ala_racemase_N"/>
    <property type="match status" value="1"/>
</dbReference>
<dbReference type="Proteomes" id="UP001054892">
    <property type="component" value="Unassembled WGS sequence"/>
</dbReference>
<protein>
    <recommendedName>
        <fullName evidence="1">Alanine racemase N-terminal domain-containing protein</fullName>
    </recommendedName>
</protein>
<sequence length="420" mass="45817">MKRRHLLGLGALGALGLWGMRPGDQGRPHAPYFASLQNLLKQEGGGVPQLVIDLDRLDANADLLAQRLGTLPLRLVAKSLASNGLLEYLAKRLDTRRFMVFHQPQINQLAQAFPDADLLLGKPLPVAAALAFYQQLGNGQPFDPSRQLTWLVDSPQRLAQYLELAQALQKPMSIALEIDIGLQRGGHPDAASLAQTLRLLAGNQPLLHLRGLMGYDAQVAHAPFWTGSQDAFEAANARYTTFIEAARGFPAIWPREPLLNGAGSLTYPLHAKGPTPLSEVAIGSALLKPLEFDTPLLASHQSAIWIATPVLKMQSGTLPYLQQAQGALEAWNPNRHNAYYLYGGRWPAQPVSPEGLAYDGIYGRSANQERLVGSAGTALAVDDWVFLRPLLCEGLFDRFGELRLLRHGKLVGTWKPQPAA</sequence>
<evidence type="ECO:0000313" key="5">
    <source>
        <dbReference type="Proteomes" id="UP001054892"/>
    </source>
</evidence>
<dbReference type="KEGG" id="ptw:TUM18999_07790"/>
<name>A0A6J4DZG6_9PSED</name>
<dbReference type="AlphaFoldDB" id="A0A6J4DZG6"/>
<reference evidence="2 4" key="1">
    <citation type="submission" date="2020-05" db="EMBL/GenBank/DDBJ databases">
        <title>Characterization of novel class B3 metallo-beta-lactamase from novel Pseudomonas species.</title>
        <authorList>
            <person name="Yamada K."/>
            <person name="Aoki K."/>
            <person name="Ishii Y."/>
        </authorList>
    </citation>
    <scope>NUCLEOTIDE SEQUENCE [LARGE SCALE GENOMIC DNA]</scope>
    <source>
        <strain evidence="2 4">TUM18999</strain>
        <strain evidence="3 5">TUM20286</strain>
    </source>
</reference>
<feature type="domain" description="Alanine racemase N-terminal" evidence="1">
    <location>
        <begin position="52"/>
        <end position="286"/>
    </location>
</feature>
<keyword evidence="5" id="KW-1185">Reference proteome</keyword>
<dbReference type="EMBL" id="BQKM01000030">
    <property type="protein sequence ID" value="GJN56305.1"/>
    <property type="molecule type" value="Genomic_DNA"/>
</dbReference>
<proteinExistence type="predicted"/>
<dbReference type="Proteomes" id="UP000509383">
    <property type="component" value="Chromosome"/>
</dbReference>
<dbReference type="SUPFAM" id="SSF51419">
    <property type="entry name" value="PLP-binding barrel"/>
    <property type="match status" value="1"/>
</dbReference>
<dbReference type="InterPro" id="IPR029066">
    <property type="entry name" value="PLP-binding_barrel"/>
</dbReference>
<evidence type="ECO:0000313" key="2">
    <source>
        <dbReference type="EMBL" id="BCG22588.1"/>
    </source>
</evidence>
<dbReference type="GO" id="GO:0008721">
    <property type="term" value="F:D-serine ammonia-lyase activity"/>
    <property type="evidence" value="ECO:0007669"/>
    <property type="project" value="TreeGrafter"/>
</dbReference>
<dbReference type="InterPro" id="IPR051466">
    <property type="entry name" value="D-amino_acid_metab_enzyme"/>
</dbReference>